<dbReference type="EMBL" id="CP033969">
    <property type="protein sequence ID" value="AZG14980.1"/>
    <property type="molecule type" value="Genomic_DNA"/>
</dbReference>
<reference evidence="2" key="1">
    <citation type="submission" date="2018-11" db="EMBL/GenBank/DDBJ databases">
        <title>FDA dAtabase for Regulatory Grade micrObial Sequences (FDA-ARGOS): Supporting development and validation of Infectious Disease Dx tests.</title>
        <authorList>
            <person name="Goldberg B."/>
            <person name="Campos J."/>
            <person name="Tallon L."/>
            <person name="Sadzewicz L."/>
            <person name="Zhao X."/>
            <person name="Vavikolanu K."/>
            <person name="Mehta A."/>
            <person name="Aluvathingal J."/>
            <person name="Nadendla S."/>
            <person name="Geyer C."/>
            <person name="Nandy P."/>
            <person name="Yan Y."/>
            <person name="Sichtig H."/>
        </authorList>
    </citation>
    <scope>NUCLEOTIDE SEQUENCE [LARGE SCALE GENOMIC DNA]</scope>
    <source>
        <strain evidence="2">FDAARGOS_614</strain>
    </source>
</reference>
<dbReference type="KEGG" id="cpau:EHF44_16995"/>
<dbReference type="Proteomes" id="UP000270411">
    <property type="component" value="Chromosome 1"/>
</dbReference>
<evidence type="ECO:0000313" key="2">
    <source>
        <dbReference type="Proteomes" id="UP000270411"/>
    </source>
</evidence>
<name>A0A3G8H4D0_9BURK</name>
<dbReference type="RefSeq" id="WP_124684732.1">
    <property type="nucleotide sequence ID" value="NZ_CP033969.1"/>
</dbReference>
<sequence>MSKRRPREPGKTVFGTNRLRRPAAIGEELERLAGEAMKAFASVGAGGLTRAELQRRIDIGLDGSFAAIKKLHKEGQIYVATWRKGQPAYAAGQLNDVPRPEPYWTGGMRGKKAENDGSDFAEIARTEVLNAHAKWAATWVPHRDPAAAWIGGAV</sequence>
<organism evidence="1 2">
    <name type="scientific">Cupriavidus pauculus</name>
    <dbReference type="NCBI Taxonomy" id="82633"/>
    <lineage>
        <taxon>Bacteria</taxon>
        <taxon>Pseudomonadati</taxon>
        <taxon>Pseudomonadota</taxon>
        <taxon>Betaproteobacteria</taxon>
        <taxon>Burkholderiales</taxon>
        <taxon>Burkholderiaceae</taxon>
        <taxon>Cupriavidus</taxon>
    </lineage>
</organism>
<proteinExistence type="predicted"/>
<evidence type="ECO:0000313" key="1">
    <source>
        <dbReference type="EMBL" id="AZG14980.1"/>
    </source>
</evidence>
<accession>A0A3G8H4D0</accession>
<gene>
    <name evidence="1" type="ORF">EHF44_16995</name>
</gene>
<protein>
    <submittedName>
        <fullName evidence="1">Uncharacterized protein</fullName>
    </submittedName>
</protein>
<dbReference type="AlphaFoldDB" id="A0A3G8H4D0"/>